<evidence type="ECO:0000256" key="1">
    <source>
        <dbReference type="ARBA" id="ARBA00007453"/>
    </source>
</evidence>
<feature type="compositionally biased region" description="Low complexity" evidence="3">
    <location>
        <begin position="345"/>
        <end position="360"/>
    </location>
</feature>
<sequence>MHVISHLQQPTASYSSLLVRDLIPAHPTLLAVVQHTNAIFLALPSGSNAADDGQVLKEVIRLELNARIVALRSIPAPASPTSSTSANDVSHLSRLAILTDHHSPRLLIVRYDQHVHGSQQRYNPFVTESVLPLDEIALPAAELGIGLFLEDLIDSMVAPAVAGAVGARAASRHPPYIASHTHSGLLKVVPLASPVDDGEGTHAQVRRSAKGKDRASSGSSSAAKSGRASAVGLGPVYDPAEAKVALTRSAFNVRLPHPTLVASTFLDRQSTSGSGLAGGPTLALLSLSSSTSRIAGLGPQCVPVLSFHSIDADAEQLVNVPWGPNRKVPHPPQQNSGASKRKPSDAASAAKPGGSAPPGHGSSGLGGNAKKPKAKYGPSATGRTKDAAVVAAEEAELACSTLARSHVPLPIVDALGAHHLIAVPADWGAGVVVFCEGCLLYVPPPRAVSSESSDQRRTSSRFSQGAEGVRPMNAASSKVSTGASAASALTISQDASKRRKASSGSTGEPKEQDTAFSPASIENENRKRARRSNSGALALDANAEPGGSALSISPEVSHSGPLSSPASARRSSVGSGMTATATGSRMSVLKVILKMPIKVVAAAVIAEPRSRDDANGAGESGTSGRIVYCTHAGSLEVATLHFAEDTLPGSQPFRISVQQLGHVSRPGGPDGLSYLGEGFVHVASSSGDSMLVQIRDAPREGGDDGADGADAVMQTSALASSPPTSPTAPFINLSFGGAARKLQLAEVRRWPQIGPILDFVVDDGAGGDVSAGNAVQARVITASGTDSTGSLRVIRSGVSVDTLAEIELELDATGMWAVDADNQGGKLFILETRHGRRLWLLDTEGQLRDQTHHLQKAGISAGDTTFAVSGLAGQVGAFILVTSAAAHLLSAEGGEISVTASHTPANSITAASAQTDGSVLLATSKLELIHLQLENNRAFSTIAKVSTPCPVSCIHLQPSTQEGGALAAAGLWESNAVELYRLPSLDVVTPPSMDLLPHASLPRSVLLHRFESRLQDVPIHLFVGLGDGSIVLYMLVLPRADSINRSIRVIERKEASLGSQSVSLSSVAVAAGAGVFAACDRPTIIASDPGLQGSLTYSAVQARDVVAMSQLSAVEDGDLVCVALLSADRLQIAQLGEVQKLDITRVDLGHDDPIALARHPQEACVAVATWRFLPYGRRSKIDTVRGSVKVFDQGDFELLDTALLEDNERPNCVEVMRLGDGGDEAFVVVGTGIIDERQSETVQGRILGFKVIPRRGERSGRALRLEFAHRVTGNVYALAQVGARVAAAINSDVSVFDYDAGAVAVHPSVLASASPPARLAIADSWGCAFVACTLSRGASASELVVGDAMRSMCVLRVDARDGRIHTLARDCDPYWTTAAAVLDAEAQQYIGSDISFNVYISERARLPAATAARRRARAREEGESESEEDGFSHVMRRGGVWHYGDLINKFCGETLLPRATCPAEATPRLLFATAGGAIGVVSRIEDRAQAQLLSRVERNVERVVPPLGDISYEEWRTMRTEHRVAAPAGFLDGDMLQRFQTQLTRAQRDAVLCSSSSGGGDGVGEEGADVARVARLVESLARLC</sequence>
<feature type="compositionally biased region" description="Polar residues" evidence="3">
    <location>
        <begin position="474"/>
        <end position="494"/>
    </location>
</feature>
<feature type="compositionally biased region" description="Low complexity" evidence="3">
    <location>
        <begin position="559"/>
        <end position="575"/>
    </location>
</feature>
<dbReference type="HOGENOM" id="CLU_246458_0_0_1"/>
<evidence type="ECO:0000313" key="6">
    <source>
        <dbReference type="EMBL" id="KDN44089.1"/>
    </source>
</evidence>
<feature type="domain" description="RSE1/DDB1/CPSF1 second beta-propeller" evidence="5">
    <location>
        <begin position="853"/>
        <end position="1135"/>
    </location>
</feature>
<comment type="caution">
    <text evidence="6">The sequence shown here is derived from an EMBL/GenBank/DDBJ whole genome shotgun (WGS) entry which is preliminary data.</text>
</comment>
<dbReference type="GO" id="GO:0003676">
    <property type="term" value="F:nucleic acid binding"/>
    <property type="evidence" value="ECO:0007669"/>
    <property type="project" value="InterPro"/>
</dbReference>
<dbReference type="OMA" id="DERPNCI"/>
<feature type="compositionally biased region" description="Low complexity" evidence="3">
    <location>
        <begin position="216"/>
        <end position="226"/>
    </location>
</feature>
<dbReference type="Gene3D" id="2.130.10.10">
    <property type="entry name" value="YVTN repeat-like/Quinoprotein amine dehydrogenase"/>
    <property type="match status" value="3"/>
</dbReference>
<dbReference type="GeneID" id="25264642"/>
<dbReference type="Gene3D" id="1.10.150.910">
    <property type="match status" value="1"/>
</dbReference>
<protein>
    <recommendedName>
        <fullName evidence="2">DNA damage-binding protein 1</fullName>
    </recommendedName>
</protein>
<feature type="region of interest" description="Disordered" evidence="3">
    <location>
        <begin position="197"/>
        <end position="226"/>
    </location>
</feature>
<feature type="domain" description="RSE1/DDB1/CPSF1 C-terminal" evidence="4">
    <location>
        <begin position="1186"/>
        <end position="1540"/>
    </location>
</feature>
<feature type="region of interest" description="Disordered" evidence="3">
    <location>
        <begin position="446"/>
        <end position="580"/>
    </location>
</feature>
<dbReference type="InterPro" id="IPR015943">
    <property type="entry name" value="WD40/YVTN_repeat-like_dom_sf"/>
</dbReference>
<name>A0A066VZ45_TILAU</name>
<gene>
    <name evidence="6" type="ORF">K437DRAFT_257225</name>
</gene>
<dbReference type="Pfam" id="PF03178">
    <property type="entry name" value="CPSF_A"/>
    <property type="match status" value="1"/>
</dbReference>
<proteinExistence type="inferred from homology"/>
<evidence type="ECO:0000256" key="2">
    <source>
        <dbReference type="ARBA" id="ARBA00014577"/>
    </source>
</evidence>
<dbReference type="FunCoup" id="A0A066VZ45">
    <property type="interactions" value="693"/>
</dbReference>
<keyword evidence="7" id="KW-1185">Reference proteome</keyword>
<dbReference type="EMBL" id="JMSN01000055">
    <property type="protein sequence ID" value="KDN44089.1"/>
    <property type="molecule type" value="Genomic_DNA"/>
</dbReference>
<dbReference type="InParanoid" id="A0A066VZ45"/>
<dbReference type="Proteomes" id="UP000027361">
    <property type="component" value="Unassembled WGS sequence"/>
</dbReference>
<comment type="similarity">
    <text evidence="1">Belongs to the DDB1 family.</text>
</comment>
<evidence type="ECO:0000256" key="3">
    <source>
        <dbReference type="SAM" id="MobiDB-lite"/>
    </source>
</evidence>
<dbReference type="InterPro" id="IPR058543">
    <property type="entry name" value="Beta-prop_RSE1/DDB1/CPSF1_2nd"/>
</dbReference>
<dbReference type="InterPro" id="IPR004871">
    <property type="entry name" value="RSE1/DDB1/CPSF1_C"/>
</dbReference>
<evidence type="ECO:0000259" key="4">
    <source>
        <dbReference type="Pfam" id="PF03178"/>
    </source>
</evidence>
<accession>A0A066VZ45</accession>
<dbReference type="InterPro" id="IPR050358">
    <property type="entry name" value="RSE1/DDB1/CFT1"/>
</dbReference>
<organism evidence="6 7">
    <name type="scientific">Tilletiaria anomala (strain ATCC 24038 / CBS 436.72 / UBC 951)</name>
    <dbReference type="NCBI Taxonomy" id="1037660"/>
    <lineage>
        <taxon>Eukaryota</taxon>
        <taxon>Fungi</taxon>
        <taxon>Dikarya</taxon>
        <taxon>Basidiomycota</taxon>
        <taxon>Ustilaginomycotina</taxon>
        <taxon>Exobasidiomycetes</taxon>
        <taxon>Georgefischeriales</taxon>
        <taxon>Tilletiariaceae</taxon>
        <taxon>Tilletiaria</taxon>
    </lineage>
</organism>
<dbReference type="SUPFAM" id="SSF50998">
    <property type="entry name" value="Quinoprotein alcohol dehydrogenase-like"/>
    <property type="match status" value="1"/>
</dbReference>
<evidence type="ECO:0000259" key="5">
    <source>
        <dbReference type="Pfam" id="PF23726"/>
    </source>
</evidence>
<dbReference type="Pfam" id="PF23726">
    <property type="entry name" value="Beta-prop_RSE1_2nd"/>
    <property type="match status" value="1"/>
</dbReference>
<dbReference type="InterPro" id="IPR011047">
    <property type="entry name" value="Quinoprotein_ADH-like_sf"/>
</dbReference>
<evidence type="ECO:0000313" key="7">
    <source>
        <dbReference type="Proteomes" id="UP000027361"/>
    </source>
</evidence>
<dbReference type="RefSeq" id="XP_013242627.1">
    <property type="nucleotide sequence ID" value="XM_013387173.1"/>
</dbReference>
<dbReference type="GO" id="GO:0005634">
    <property type="term" value="C:nucleus"/>
    <property type="evidence" value="ECO:0007669"/>
    <property type="project" value="InterPro"/>
</dbReference>
<dbReference type="OrthoDB" id="433457at2759"/>
<feature type="region of interest" description="Disordered" evidence="3">
    <location>
        <begin position="321"/>
        <end position="381"/>
    </location>
</feature>
<dbReference type="PANTHER" id="PTHR10644">
    <property type="entry name" value="DNA REPAIR/RNA PROCESSING CPSF FAMILY"/>
    <property type="match status" value="1"/>
</dbReference>
<dbReference type="STRING" id="1037660.A0A066VZ45"/>
<reference evidence="6 7" key="1">
    <citation type="submission" date="2014-05" db="EMBL/GenBank/DDBJ databases">
        <title>Draft genome sequence of a rare smut relative, Tilletiaria anomala UBC 951.</title>
        <authorList>
            <consortium name="DOE Joint Genome Institute"/>
            <person name="Toome M."/>
            <person name="Kuo A."/>
            <person name="Henrissat B."/>
            <person name="Lipzen A."/>
            <person name="Tritt A."/>
            <person name="Yoshinaga Y."/>
            <person name="Zane M."/>
            <person name="Barry K."/>
            <person name="Grigoriev I.V."/>
            <person name="Spatafora J.W."/>
            <person name="Aimea M.C."/>
        </authorList>
    </citation>
    <scope>NUCLEOTIDE SEQUENCE [LARGE SCALE GENOMIC DNA]</scope>
    <source>
        <strain evidence="6 7">UBC 951</strain>
    </source>
</reference>